<evidence type="ECO:0000313" key="1">
    <source>
        <dbReference type="EMBL" id="GMF27481.1"/>
    </source>
</evidence>
<protein>
    <submittedName>
        <fullName evidence="1">Unnamed protein product</fullName>
    </submittedName>
</protein>
<dbReference type="EMBL" id="BSXW01000662">
    <property type="protein sequence ID" value="GMF27481.1"/>
    <property type="molecule type" value="Genomic_DNA"/>
</dbReference>
<reference evidence="1" key="1">
    <citation type="submission" date="2023-04" db="EMBL/GenBank/DDBJ databases">
        <title>Phytophthora lilii NBRC 32176.</title>
        <authorList>
            <person name="Ichikawa N."/>
            <person name="Sato H."/>
            <person name="Tonouchi N."/>
        </authorList>
    </citation>
    <scope>NUCLEOTIDE SEQUENCE</scope>
    <source>
        <strain evidence="1">NBRC 32176</strain>
    </source>
</reference>
<keyword evidence="2" id="KW-1185">Reference proteome</keyword>
<accession>A0A9W6WU62</accession>
<sequence>MHFFIFEVDGRGVFLETCTVNYSGNAVTLACSRIPELKLLGWAWVAEANQRPPAMMKESSRNTSESRCSRLKRTNWASYFTGVLKDSLNGEEELKGYLKSLDTSTRGGRPDFCFATSAPNVAYFTR</sequence>
<evidence type="ECO:0000313" key="2">
    <source>
        <dbReference type="Proteomes" id="UP001165083"/>
    </source>
</evidence>
<name>A0A9W6WU62_9STRA</name>
<organism evidence="1 2">
    <name type="scientific">Phytophthora lilii</name>
    <dbReference type="NCBI Taxonomy" id="2077276"/>
    <lineage>
        <taxon>Eukaryota</taxon>
        <taxon>Sar</taxon>
        <taxon>Stramenopiles</taxon>
        <taxon>Oomycota</taxon>
        <taxon>Peronosporomycetes</taxon>
        <taxon>Peronosporales</taxon>
        <taxon>Peronosporaceae</taxon>
        <taxon>Phytophthora</taxon>
    </lineage>
</organism>
<dbReference type="Proteomes" id="UP001165083">
    <property type="component" value="Unassembled WGS sequence"/>
</dbReference>
<gene>
    <name evidence="1" type="ORF">Plil01_001150000</name>
</gene>
<dbReference type="AlphaFoldDB" id="A0A9W6WU62"/>
<comment type="caution">
    <text evidence="1">The sequence shown here is derived from an EMBL/GenBank/DDBJ whole genome shotgun (WGS) entry which is preliminary data.</text>
</comment>
<proteinExistence type="predicted"/>